<comment type="catalytic activity">
    <reaction evidence="14 15">
        <text>2,5-diamino-6-hydroxy-4-(5-phosphoribosylamino)-pyrimidine + H2O + H(+) = 5-amino-6-(5-phospho-D-ribosylamino)uracil + NH4(+)</text>
        <dbReference type="Rhea" id="RHEA:21868"/>
        <dbReference type="ChEBI" id="CHEBI:15377"/>
        <dbReference type="ChEBI" id="CHEBI:15378"/>
        <dbReference type="ChEBI" id="CHEBI:28938"/>
        <dbReference type="ChEBI" id="CHEBI:58453"/>
        <dbReference type="ChEBI" id="CHEBI:58614"/>
        <dbReference type="EC" id="3.5.4.26"/>
    </reaction>
</comment>
<feature type="binding site" evidence="17">
    <location>
        <position position="299"/>
    </location>
    <ligand>
        <name>substrate</name>
    </ligand>
</feature>
<name>A0A1M5R028_9FIRM</name>
<evidence type="ECO:0000256" key="2">
    <source>
        <dbReference type="ARBA" id="ARBA00004882"/>
    </source>
</evidence>
<evidence type="ECO:0000256" key="8">
    <source>
        <dbReference type="ARBA" id="ARBA00022801"/>
    </source>
</evidence>
<reference evidence="21" key="1">
    <citation type="submission" date="2016-11" db="EMBL/GenBank/DDBJ databases">
        <authorList>
            <person name="Varghese N."/>
            <person name="Submissions S."/>
        </authorList>
    </citation>
    <scope>NUCLEOTIDE SEQUENCE [LARGE SCALE GENOMIC DNA]</scope>
    <source>
        <strain evidence="21">DSM 11003</strain>
    </source>
</reference>
<dbReference type="GO" id="GO:0008270">
    <property type="term" value="F:zinc ion binding"/>
    <property type="evidence" value="ECO:0007669"/>
    <property type="project" value="InterPro"/>
</dbReference>
<dbReference type="GO" id="GO:0008835">
    <property type="term" value="F:diaminohydroxyphosphoribosylaminopyrimidine deaminase activity"/>
    <property type="evidence" value="ECO:0007669"/>
    <property type="project" value="UniProtKB-EC"/>
</dbReference>
<feature type="binding site" evidence="17">
    <location>
        <position position="200"/>
    </location>
    <ligand>
        <name>NADP(+)</name>
        <dbReference type="ChEBI" id="CHEBI:58349"/>
    </ligand>
</feature>
<evidence type="ECO:0000256" key="3">
    <source>
        <dbReference type="ARBA" id="ARBA00004910"/>
    </source>
</evidence>
<feature type="binding site" evidence="17">
    <location>
        <position position="204"/>
    </location>
    <ligand>
        <name>NADP(+)</name>
        <dbReference type="ChEBI" id="CHEBI:58349"/>
    </ligand>
</feature>
<evidence type="ECO:0000256" key="6">
    <source>
        <dbReference type="ARBA" id="ARBA00022619"/>
    </source>
</evidence>
<dbReference type="EC" id="1.1.1.193" evidence="15"/>
<feature type="binding site" evidence="18">
    <location>
        <position position="79"/>
    </location>
    <ligand>
        <name>Zn(2+)</name>
        <dbReference type="ChEBI" id="CHEBI:29105"/>
        <note>catalytic</note>
    </ligand>
</feature>
<feature type="binding site" evidence="17">
    <location>
        <position position="188"/>
    </location>
    <ligand>
        <name>substrate</name>
    </ligand>
</feature>
<dbReference type="EC" id="3.5.4.26" evidence="15"/>
<dbReference type="Pfam" id="PF01872">
    <property type="entry name" value="RibD_C"/>
    <property type="match status" value="1"/>
</dbReference>
<evidence type="ECO:0000256" key="15">
    <source>
        <dbReference type="PIRNR" id="PIRNR006769"/>
    </source>
</evidence>
<dbReference type="InterPro" id="IPR016193">
    <property type="entry name" value="Cytidine_deaminase-like"/>
</dbReference>
<dbReference type="GO" id="GO:0050661">
    <property type="term" value="F:NADP binding"/>
    <property type="evidence" value="ECO:0007669"/>
    <property type="project" value="InterPro"/>
</dbReference>
<proteinExistence type="inferred from homology"/>
<dbReference type="AlphaFoldDB" id="A0A1M5R028"/>
<dbReference type="STRING" id="1123382.SAMN02745221_01893"/>
<dbReference type="SUPFAM" id="SSF53597">
    <property type="entry name" value="Dihydrofolate reductase-like"/>
    <property type="match status" value="1"/>
</dbReference>
<dbReference type="Pfam" id="PF00383">
    <property type="entry name" value="dCMP_cyt_deam_1"/>
    <property type="match status" value="1"/>
</dbReference>
<evidence type="ECO:0000256" key="9">
    <source>
        <dbReference type="ARBA" id="ARBA00022833"/>
    </source>
</evidence>
<feature type="domain" description="CMP/dCMP-type deaminase" evidence="19">
    <location>
        <begin position="5"/>
        <end position="126"/>
    </location>
</feature>
<dbReference type="InterPro" id="IPR004794">
    <property type="entry name" value="Eubact_RibD"/>
</dbReference>
<feature type="binding site" evidence="17">
    <location>
        <begin position="301"/>
        <end position="307"/>
    </location>
    <ligand>
        <name>NADP(+)</name>
        <dbReference type="ChEBI" id="CHEBI:58349"/>
    </ligand>
</feature>
<dbReference type="InterPro" id="IPR002734">
    <property type="entry name" value="RibDG_C"/>
</dbReference>
<comment type="cofactor">
    <cofactor evidence="15 18">
        <name>Zn(2+)</name>
        <dbReference type="ChEBI" id="CHEBI:29105"/>
    </cofactor>
    <text evidence="15 18">Binds 1 zinc ion.</text>
</comment>
<keyword evidence="7 15" id="KW-0479">Metal-binding</keyword>
<feature type="binding site" evidence="17">
    <location>
        <position position="158"/>
    </location>
    <ligand>
        <name>NADP(+)</name>
        <dbReference type="ChEBI" id="CHEBI:58349"/>
    </ligand>
</feature>
<keyword evidence="10 15" id="KW-0521">NADP</keyword>
<evidence type="ECO:0000256" key="13">
    <source>
        <dbReference type="ARBA" id="ARBA00049861"/>
    </source>
</evidence>
<evidence type="ECO:0000256" key="18">
    <source>
        <dbReference type="PIRSR" id="PIRSR006769-3"/>
    </source>
</evidence>
<keyword evidence="8 15" id="KW-0378">Hydrolase</keyword>
<dbReference type="InterPro" id="IPR024072">
    <property type="entry name" value="DHFR-like_dom_sf"/>
</dbReference>
<evidence type="ECO:0000256" key="14">
    <source>
        <dbReference type="ARBA" id="ARBA00049886"/>
    </source>
</evidence>
<feature type="active site" description="Proton donor" evidence="16">
    <location>
        <position position="56"/>
    </location>
</feature>
<protein>
    <recommendedName>
        <fullName evidence="15">Riboflavin biosynthesis protein RibD</fullName>
    </recommendedName>
    <domain>
        <recommendedName>
            <fullName evidence="15">Diaminohydroxyphosphoribosylaminopyrimidine deaminase</fullName>
            <shortName evidence="15">DRAP deaminase</shortName>
            <ecNumber evidence="15">3.5.4.26</ecNumber>
        </recommendedName>
        <alternativeName>
            <fullName evidence="15">Riboflavin-specific deaminase</fullName>
        </alternativeName>
    </domain>
    <domain>
        <recommendedName>
            <fullName evidence="15">5-amino-6-(5-phosphoribosylamino)uracil reductase</fullName>
            <ecNumber evidence="15">1.1.1.193</ecNumber>
        </recommendedName>
        <alternativeName>
            <fullName evidence="15">HTP reductase</fullName>
        </alternativeName>
    </domain>
</protein>
<dbReference type="OrthoDB" id="9800865at2"/>
<dbReference type="EMBL" id="FQWY01000041">
    <property type="protein sequence ID" value="SHH19329.1"/>
    <property type="molecule type" value="Genomic_DNA"/>
</dbReference>
<comment type="pathway">
    <text evidence="3 15">Cofactor biosynthesis; riboflavin biosynthesis; 5-amino-6-(D-ribitylamino)uracil from GTP: step 3/4.</text>
</comment>
<keyword evidence="6 15" id="KW-0686">Riboflavin biosynthesis</keyword>
<comment type="function">
    <text evidence="1 15">Converts 2,5-diamino-6-(ribosylamino)-4(3h)-pyrimidinone 5'-phosphate into 5-amino-6-(ribosylamino)-2,4(1h,3h)-pyrimidinedione 5'-phosphate.</text>
</comment>
<dbReference type="GO" id="GO:0008703">
    <property type="term" value="F:5-amino-6-(5-phosphoribosylamino)uracil reductase activity"/>
    <property type="evidence" value="ECO:0007669"/>
    <property type="project" value="UniProtKB-EC"/>
</dbReference>
<evidence type="ECO:0000256" key="12">
    <source>
        <dbReference type="ARBA" id="ARBA00023268"/>
    </source>
</evidence>
<dbReference type="Gene3D" id="3.40.430.10">
    <property type="entry name" value="Dihydrofolate Reductase, subunit A"/>
    <property type="match status" value="1"/>
</dbReference>
<comment type="pathway">
    <text evidence="2 15">Cofactor biosynthesis; riboflavin biosynthesis; 5-amino-6-(D-ribitylamino)uracil from GTP: step 2/4.</text>
</comment>
<evidence type="ECO:0000256" key="1">
    <source>
        <dbReference type="ARBA" id="ARBA00002151"/>
    </source>
</evidence>
<dbReference type="NCBIfam" id="TIGR00326">
    <property type="entry name" value="eubact_ribD"/>
    <property type="match status" value="1"/>
</dbReference>
<evidence type="ECO:0000256" key="4">
    <source>
        <dbReference type="ARBA" id="ARBA00005259"/>
    </source>
</evidence>
<organism evidence="20 21">
    <name type="scientific">Thermosyntropha lipolytica DSM 11003</name>
    <dbReference type="NCBI Taxonomy" id="1123382"/>
    <lineage>
        <taxon>Bacteria</taxon>
        <taxon>Bacillati</taxon>
        <taxon>Bacillota</taxon>
        <taxon>Clostridia</taxon>
        <taxon>Eubacteriales</taxon>
        <taxon>Syntrophomonadaceae</taxon>
        <taxon>Thermosyntropha</taxon>
    </lineage>
</organism>
<keyword evidence="12" id="KW-0511">Multifunctional enzyme</keyword>
<feature type="binding site" evidence="17">
    <location>
        <position position="208"/>
    </location>
    <ligand>
        <name>substrate</name>
    </ligand>
</feature>
<keyword evidence="9 15" id="KW-0862">Zinc</keyword>
<feature type="binding site" evidence="18">
    <location>
        <position position="54"/>
    </location>
    <ligand>
        <name>Zn(2+)</name>
        <dbReference type="ChEBI" id="CHEBI:29105"/>
        <note>catalytic</note>
    </ligand>
</feature>
<evidence type="ECO:0000313" key="21">
    <source>
        <dbReference type="Proteomes" id="UP000242329"/>
    </source>
</evidence>
<dbReference type="InterPro" id="IPR002125">
    <property type="entry name" value="CMP_dCMP_dom"/>
</dbReference>
<evidence type="ECO:0000256" key="5">
    <source>
        <dbReference type="ARBA" id="ARBA00007417"/>
    </source>
</evidence>
<comment type="similarity">
    <text evidence="5 15">In the C-terminal section; belongs to the HTP reductase family.</text>
</comment>
<evidence type="ECO:0000256" key="16">
    <source>
        <dbReference type="PIRSR" id="PIRSR006769-1"/>
    </source>
</evidence>
<accession>A0A1M5R028</accession>
<dbReference type="PANTHER" id="PTHR38011">
    <property type="entry name" value="DIHYDROFOLATE REDUCTASE FAMILY PROTEIN (AFU_ORTHOLOGUE AFUA_8G06820)"/>
    <property type="match status" value="1"/>
</dbReference>
<evidence type="ECO:0000313" key="20">
    <source>
        <dbReference type="EMBL" id="SHH19329.1"/>
    </source>
</evidence>
<keyword evidence="21" id="KW-1185">Reference proteome</keyword>
<dbReference type="PROSITE" id="PS51747">
    <property type="entry name" value="CYT_DCMP_DEAMINASES_2"/>
    <property type="match status" value="1"/>
</dbReference>
<dbReference type="PANTHER" id="PTHR38011:SF7">
    <property type="entry name" value="2,5-DIAMINO-6-RIBOSYLAMINO-4(3H)-PYRIMIDINONE 5'-PHOSPHATE REDUCTASE"/>
    <property type="match status" value="1"/>
</dbReference>
<gene>
    <name evidence="20" type="ORF">SAMN02745221_01893</name>
</gene>
<comment type="similarity">
    <text evidence="4 15">In the N-terminal section; belongs to the cytidine and deoxycytidylate deaminase family.</text>
</comment>
<dbReference type="PIRSF" id="PIRSF006769">
    <property type="entry name" value="RibD"/>
    <property type="match status" value="1"/>
</dbReference>
<dbReference type="InterPro" id="IPR050765">
    <property type="entry name" value="Riboflavin_Biosynth_HTPR"/>
</dbReference>
<evidence type="ECO:0000256" key="7">
    <source>
        <dbReference type="ARBA" id="ARBA00022723"/>
    </source>
</evidence>
<dbReference type="Gene3D" id="3.40.140.10">
    <property type="entry name" value="Cytidine Deaminase, domain 2"/>
    <property type="match status" value="1"/>
</dbReference>
<evidence type="ECO:0000259" key="19">
    <source>
        <dbReference type="PROSITE" id="PS51747"/>
    </source>
</evidence>
<dbReference type="PROSITE" id="PS00903">
    <property type="entry name" value="CYT_DCMP_DEAMINASES_1"/>
    <property type="match status" value="1"/>
</dbReference>
<evidence type="ECO:0000256" key="11">
    <source>
        <dbReference type="ARBA" id="ARBA00023002"/>
    </source>
</evidence>
<dbReference type="SUPFAM" id="SSF53927">
    <property type="entry name" value="Cytidine deaminase-like"/>
    <property type="match status" value="1"/>
</dbReference>
<dbReference type="FunFam" id="3.40.140.10:FF:000025">
    <property type="entry name" value="Riboflavin biosynthesis protein RibD"/>
    <property type="match status" value="1"/>
</dbReference>
<evidence type="ECO:0000256" key="17">
    <source>
        <dbReference type="PIRSR" id="PIRSR006769-2"/>
    </source>
</evidence>
<feature type="binding site" evidence="18">
    <location>
        <position position="88"/>
    </location>
    <ligand>
        <name>Zn(2+)</name>
        <dbReference type="ChEBI" id="CHEBI:29105"/>
        <note>catalytic</note>
    </ligand>
</feature>
<dbReference type="InterPro" id="IPR011549">
    <property type="entry name" value="RibD_C"/>
</dbReference>
<dbReference type="NCBIfam" id="TIGR00227">
    <property type="entry name" value="ribD_Cterm"/>
    <property type="match status" value="1"/>
</dbReference>
<keyword evidence="11 15" id="KW-0560">Oxidoreductase</keyword>
<dbReference type="UniPathway" id="UPA00275">
    <property type="reaction ID" value="UER00401"/>
</dbReference>
<sequence length="368" mass="40450">MTAVNDDAFYMQRALNLAAKALGRTSPNPVVGAVIVKEGQIVGEGYHKKAGTPHAEIHALKQAGEKAKGATMYVTLEPCSHYGRTPPCAYALIEAGIKKVVMATLDPNPKVAGRGKKILEEAGVETVVGVLEEEAKRINEVFFKHITTGLPFVSLKYAMTMDGKIATLAGDSRWISGEESRSYVHKLRNIYDGIMVGINTVLKDDPMLNCRLDTEEKRDPVRIIIDGTLMLPLDSNIVKTAHQQRTIVITALSAEEEKCRELEKNNIEILKVAGEPDHLDLVEAFKMLLMEDICSILVEGGARLNASLLEHRLVDKVYCFLAPKITGGTGITPVEGKGVDFMKDAYTLKIAEYRRLDEDILVVAYTGW</sequence>
<dbReference type="RefSeq" id="WP_073093206.1">
    <property type="nucleotide sequence ID" value="NZ_FQWY01000041.1"/>
</dbReference>
<feature type="binding site" evidence="17">
    <location>
        <position position="172"/>
    </location>
    <ligand>
        <name>substrate</name>
    </ligand>
</feature>
<dbReference type="CDD" id="cd01284">
    <property type="entry name" value="Riboflavin_deaminase-reductase"/>
    <property type="match status" value="1"/>
</dbReference>
<comment type="catalytic activity">
    <reaction evidence="13 15">
        <text>5-amino-6-(5-phospho-D-ribitylamino)uracil + NADP(+) = 5-amino-6-(5-phospho-D-ribosylamino)uracil + NADPH + H(+)</text>
        <dbReference type="Rhea" id="RHEA:17845"/>
        <dbReference type="ChEBI" id="CHEBI:15378"/>
        <dbReference type="ChEBI" id="CHEBI:57783"/>
        <dbReference type="ChEBI" id="CHEBI:58349"/>
        <dbReference type="ChEBI" id="CHEBI:58421"/>
        <dbReference type="ChEBI" id="CHEBI:58453"/>
        <dbReference type="EC" id="1.1.1.193"/>
    </reaction>
</comment>
<dbReference type="InterPro" id="IPR016192">
    <property type="entry name" value="APOBEC/CMP_deaminase_Zn-bd"/>
</dbReference>
<feature type="binding site" evidence="17">
    <location>
        <position position="211"/>
    </location>
    <ligand>
        <name>substrate</name>
    </ligand>
</feature>
<evidence type="ECO:0000256" key="10">
    <source>
        <dbReference type="ARBA" id="ARBA00022857"/>
    </source>
</evidence>
<dbReference type="Proteomes" id="UP000242329">
    <property type="component" value="Unassembled WGS sequence"/>
</dbReference>
<dbReference type="GO" id="GO:0009231">
    <property type="term" value="P:riboflavin biosynthetic process"/>
    <property type="evidence" value="ECO:0007669"/>
    <property type="project" value="UniProtKB-UniPathway"/>
</dbReference>
<feature type="binding site" evidence="17">
    <location>
        <position position="174"/>
    </location>
    <ligand>
        <name>NADP(+)</name>
        <dbReference type="ChEBI" id="CHEBI:58349"/>
    </ligand>
</feature>